<keyword evidence="6" id="KW-0464">Manganese</keyword>
<evidence type="ECO:0000256" key="3">
    <source>
        <dbReference type="ARBA" id="ARBA00022723"/>
    </source>
</evidence>
<evidence type="ECO:0000256" key="4">
    <source>
        <dbReference type="ARBA" id="ARBA00022801"/>
    </source>
</evidence>
<dbReference type="PROSITE" id="PS51462">
    <property type="entry name" value="NUDIX"/>
    <property type="match status" value="1"/>
</dbReference>
<evidence type="ECO:0000256" key="1">
    <source>
        <dbReference type="ARBA" id="ARBA00001936"/>
    </source>
</evidence>
<dbReference type="EMBL" id="WHNX01000001">
    <property type="protein sequence ID" value="MPW24186.1"/>
    <property type="molecule type" value="Genomic_DNA"/>
</dbReference>
<sequence>MNFEDIKNIFEGRKSKSLDIKQYYGVLVPIIEVDNKPHLLYQVRSFTMRRQPGEISFPGGKIEEGETSCQAALRETKEEMGIQTDSIDMIGELDYLLNNTNDMIYPFLGYLRNVKFEDIKFSSDEVSEIFTVPIDFFINNKPEVYDMSYKVNVDESFPFHKIQNSANYQRRTMTYPVYFYEYSNYIIWGLTAQITRNFIKELRKK</sequence>
<dbReference type="InterPro" id="IPR000086">
    <property type="entry name" value="NUDIX_hydrolase_dom"/>
</dbReference>
<dbReference type="Pfam" id="PF00293">
    <property type="entry name" value="NUDIX"/>
    <property type="match status" value="1"/>
</dbReference>
<comment type="cofactor">
    <cofactor evidence="2">
        <name>Mg(2+)</name>
        <dbReference type="ChEBI" id="CHEBI:18420"/>
    </cofactor>
</comment>
<dbReference type="CDD" id="cd03426">
    <property type="entry name" value="NUDIX_CoAse_Nudt7"/>
    <property type="match status" value="1"/>
</dbReference>
<comment type="cofactor">
    <cofactor evidence="1">
        <name>Mn(2+)</name>
        <dbReference type="ChEBI" id="CHEBI:29035"/>
    </cofactor>
</comment>
<gene>
    <name evidence="8" type="ORF">GC105_00030</name>
</gene>
<evidence type="ECO:0000256" key="6">
    <source>
        <dbReference type="ARBA" id="ARBA00023211"/>
    </source>
</evidence>
<evidence type="ECO:0000313" key="9">
    <source>
        <dbReference type="Proteomes" id="UP000440004"/>
    </source>
</evidence>
<evidence type="ECO:0000256" key="2">
    <source>
        <dbReference type="ARBA" id="ARBA00001946"/>
    </source>
</evidence>
<dbReference type="InterPro" id="IPR020084">
    <property type="entry name" value="NUDIX_hydrolase_CS"/>
</dbReference>
<comment type="caution">
    <text evidence="8">The sequence shown here is derived from an EMBL/GenBank/DDBJ whole genome shotgun (WGS) entry which is preliminary data.</text>
</comment>
<evidence type="ECO:0000259" key="7">
    <source>
        <dbReference type="PROSITE" id="PS51462"/>
    </source>
</evidence>
<keyword evidence="4" id="KW-0378">Hydrolase</keyword>
<keyword evidence="9" id="KW-1185">Reference proteome</keyword>
<evidence type="ECO:0000256" key="5">
    <source>
        <dbReference type="ARBA" id="ARBA00022842"/>
    </source>
</evidence>
<reference evidence="8 9" key="1">
    <citation type="submission" date="2019-10" db="EMBL/GenBank/DDBJ databases">
        <title>Alkalibaculum tamaniensis sp.nov., a new alkaliphilic acetogen, isolated on methoxylated aromatics from a mud volcano.</title>
        <authorList>
            <person name="Khomyakova M.A."/>
            <person name="Merkel A.Y."/>
            <person name="Bonch-Osmolovskaya E.A."/>
            <person name="Slobodkin A.I."/>
        </authorList>
    </citation>
    <scope>NUCLEOTIDE SEQUENCE [LARGE SCALE GENOMIC DNA]</scope>
    <source>
        <strain evidence="8 9">M08DMB</strain>
    </source>
</reference>
<evidence type="ECO:0000313" key="8">
    <source>
        <dbReference type="EMBL" id="MPW24186.1"/>
    </source>
</evidence>
<dbReference type="GO" id="GO:0010945">
    <property type="term" value="F:coenzyme A diphosphatase activity"/>
    <property type="evidence" value="ECO:0007669"/>
    <property type="project" value="InterPro"/>
</dbReference>
<feature type="domain" description="Nudix hydrolase" evidence="7">
    <location>
        <begin position="21"/>
        <end position="159"/>
    </location>
</feature>
<dbReference type="InterPro" id="IPR015797">
    <property type="entry name" value="NUDIX_hydrolase-like_dom_sf"/>
</dbReference>
<dbReference type="InterPro" id="IPR045121">
    <property type="entry name" value="CoAse"/>
</dbReference>
<dbReference type="GO" id="GO:0046872">
    <property type="term" value="F:metal ion binding"/>
    <property type="evidence" value="ECO:0007669"/>
    <property type="project" value="UniProtKB-KW"/>
</dbReference>
<dbReference type="PANTHER" id="PTHR12992">
    <property type="entry name" value="NUDIX HYDROLASE"/>
    <property type="match status" value="1"/>
</dbReference>
<name>A0A6A7K3X3_9FIRM</name>
<dbReference type="RefSeq" id="WP_152800496.1">
    <property type="nucleotide sequence ID" value="NZ_WHNX01000001.1"/>
</dbReference>
<dbReference type="Proteomes" id="UP000440004">
    <property type="component" value="Unassembled WGS sequence"/>
</dbReference>
<dbReference type="AlphaFoldDB" id="A0A6A7K3X3"/>
<protein>
    <submittedName>
        <fullName evidence="8">NUDIX domain-containing protein</fullName>
    </submittedName>
</protein>
<dbReference type="PROSITE" id="PS00893">
    <property type="entry name" value="NUDIX_BOX"/>
    <property type="match status" value="1"/>
</dbReference>
<organism evidence="8 9">
    <name type="scientific">Alkalibaculum sporogenes</name>
    <dbReference type="NCBI Taxonomy" id="2655001"/>
    <lineage>
        <taxon>Bacteria</taxon>
        <taxon>Bacillati</taxon>
        <taxon>Bacillota</taxon>
        <taxon>Clostridia</taxon>
        <taxon>Eubacteriales</taxon>
        <taxon>Eubacteriaceae</taxon>
        <taxon>Alkalibaculum</taxon>
    </lineage>
</organism>
<accession>A0A6A7K3X3</accession>
<keyword evidence="3" id="KW-0479">Metal-binding</keyword>
<keyword evidence="5" id="KW-0460">Magnesium</keyword>
<dbReference type="PANTHER" id="PTHR12992:SF11">
    <property type="entry name" value="MITOCHONDRIAL COENZYME A DIPHOSPHATASE NUDT8"/>
    <property type="match status" value="1"/>
</dbReference>
<dbReference type="Gene3D" id="3.90.79.10">
    <property type="entry name" value="Nucleoside Triphosphate Pyrophosphohydrolase"/>
    <property type="match status" value="1"/>
</dbReference>
<dbReference type="SUPFAM" id="SSF55811">
    <property type="entry name" value="Nudix"/>
    <property type="match status" value="1"/>
</dbReference>
<proteinExistence type="predicted"/>